<dbReference type="InterPro" id="IPR011051">
    <property type="entry name" value="RmlC_Cupin_sf"/>
</dbReference>
<dbReference type="OrthoDB" id="9811153at2"/>
<sequence>MIIKNENAIIQHPDDNTTRKILANGDSLLGARVIFDKTTTSVVPHTHPHDQFTYVLKGKLKFIIDGEETIVAAGDSLLFPSNVPHGCIVLEEGSEVLDVFTPTREDFLE</sequence>
<dbReference type="PANTHER" id="PTHR40112:SF1">
    <property type="entry name" value="H2HPP ISOMERASE"/>
    <property type="match status" value="1"/>
</dbReference>
<dbReference type="AlphaFoldDB" id="A0A0B5QHH4"/>
<organism evidence="2 3">
    <name type="scientific">Clostridium beijerinckii</name>
    <name type="common">Clostridium MP</name>
    <dbReference type="NCBI Taxonomy" id="1520"/>
    <lineage>
        <taxon>Bacteria</taxon>
        <taxon>Bacillati</taxon>
        <taxon>Bacillota</taxon>
        <taxon>Clostridia</taxon>
        <taxon>Eubacteriales</taxon>
        <taxon>Clostridiaceae</taxon>
        <taxon>Clostridium</taxon>
    </lineage>
</organism>
<dbReference type="Proteomes" id="UP000031866">
    <property type="component" value="Chromosome"/>
</dbReference>
<dbReference type="InterPro" id="IPR014710">
    <property type="entry name" value="RmlC-like_jellyroll"/>
</dbReference>
<name>A0A0B5QHH4_CLOBE</name>
<feature type="domain" description="Cupin type-2" evidence="1">
    <location>
        <begin position="33"/>
        <end position="91"/>
    </location>
</feature>
<dbReference type="Gene3D" id="2.60.120.10">
    <property type="entry name" value="Jelly Rolls"/>
    <property type="match status" value="1"/>
</dbReference>
<accession>A0A0B5QHH4</accession>
<gene>
    <name evidence="2" type="ORF">LF65_03854</name>
</gene>
<reference evidence="3" key="1">
    <citation type="submission" date="2014-12" db="EMBL/GenBank/DDBJ databases">
        <title>Genome sequence of Clostridium beijerinckii strain 59B.</title>
        <authorList>
            <person name="Little G.T."/>
            <person name="Minton N.P."/>
        </authorList>
    </citation>
    <scope>NUCLEOTIDE SEQUENCE [LARGE SCALE GENOMIC DNA]</scope>
    <source>
        <strain evidence="3">59B</strain>
    </source>
</reference>
<dbReference type="InterPro" id="IPR025499">
    <property type="entry name" value="KdgF"/>
</dbReference>
<evidence type="ECO:0000313" key="3">
    <source>
        <dbReference type="Proteomes" id="UP000031866"/>
    </source>
</evidence>
<evidence type="ECO:0000259" key="1">
    <source>
        <dbReference type="Pfam" id="PF07883"/>
    </source>
</evidence>
<dbReference type="CDD" id="cd02238">
    <property type="entry name" value="cupin_KdgF"/>
    <property type="match status" value="1"/>
</dbReference>
<protein>
    <submittedName>
        <fullName evidence="2">Cupin</fullName>
    </submittedName>
</protein>
<dbReference type="PIRSF" id="PIRSF029883">
    <property type="entry name" value="KdgF"/>
    <property type="match status" value="1"/>
</dbReference>
<dbReference type="InterPro" id="IPR013096">
    <property type="entry name" value="Cupin_2"/>
</dbReference>
<proteinExistence type="predicted"/>
<dbReference type="KEGG" id="cbei:LF65_03854"/>
<dbReference type="RefSeq" id="WP_041898162.1">
    <property type="nucleotide sequence ID" value="NZ_CP010086.2"/>
</dbReference>
<dbReference type="STRING" id="1520.LF65_03854"/>
<dbReference type="InterPro" id="IPR052535">
    <property type="entry name" value="Bacilysin_H2HPP_isomerase"/>
</dbReference>
<evidence type="ECO:0000313" key="2">
    <source>
        <dbReference type="EMBL" id="AJH00406.1"/>
    </source>
</evidence>
<dbReference type="SUPFAM" id="SSF51182">
    <property type="entry name" value="RmlC-like cupins"/>
    <property type="match status" value="1"/>
</dbReference>
<dbReference type="PANTHER" id="PTHR40112">
    <property type="entry name" value="H2HPP ISOMERASE"/>
    <property type="match status" value="1"/>
</dbReference>
<dbReference type="EMBL" id="CP010086">
    <property type="protein sequence ID" value="AJH00406.1"/>
    <property type="molecule type" value="Genomic_DNA"/>
</dbReference>
<dbReference type="Pfam" id="PF07883">
    <property type="entry name" value="Cupin_2"/>
    <property type="match status" value="1"/>
</dbReference>